<comment type="subcellular location">
    <subcellularLocation>
        <location evidence="1">Cytoplasmic vesicle membrane</location>
        <topology evidence="1">Multi-pass membrane protein</topology>
    </subcellularLocation>
    <subcellularLocation>
        <location evidence="2">Endoplasmic reticulum membrane</location>
        <topology evidence="2">Multi-pass membrane protein</topology>
    </subcellularLocation>
    <subcellularLocation>
        <location evidence="4">Golgi apparatus membrane</location>
        <topology evidence="4">Multi-pass membrane protein</topology>
    </subcellularLocation>
    <subcellularLocation>
        <location evidence="3 19">Preautophagosomal structure membrane</location>
        <topology evidence="3 19">Multi-pass membrane protein</topology>
    </subcellularLocation>
</comment>
<dbReference type="GO" id="GO:0005789">
    <property type="term" value="C:endoplasmic reticulum membrane"/>
    <property type="evidence" value="ECO:0007669"/>
    <property type="project" value="UniProtKB-SubCell"/>
</dbReference>
<evidence type="ECO:0000256" key="12">
    <source>
        <dbReference type="ARBA" id="ARBA00023055"/>
    </source>
</evidence>
<feature type="region of interest" description="Disordered" evidence="20">
    <location>
        <begin position="798"/>
        <end position="910"/>
    </location>
</feature>
<gene>
    <name evidence="21" type="ORF">IE81DRAFT_320641</name>
</gene>
<evidence type="ECO:0000256" key="16">
    <source>
        <dbReference type="ARBA" id="ARBA00024615"/>
    </source>
</evidence>
<feature type="region of interest" description="Disordered" evidence="20">
    <location>
        <begin position="171"/>
        <end position="194"/>
    </location>
</feature>
<evidence type="ECO:0000256" key="2">
    <source>
        <dbReference type="ARBA" id="ARBA00004477"/>
    </source>
</evidence>
<reference evidence="21 22" key="1">
    <citation type="journal article" date="2018" name="Mol. Biol. Evol.">
        <title>Broad Genomic Sampling Reveals a Smut Pathogenic Ancestry of the Fungal Clade Ustilaginomycotina.</title>
        <authorList>
            <person name="Kijpornyongpan T."/>
            <person name="Mondo S.J."/>
            <person name="Barry K."/>
            <person name="Sandor L."/>
            <person name="Lee J."/>
            <person name="Lipzen A."/>
            <person name="Pangilinan J."/>
            <person name="LaButti K."/>
            <person name="Hainaut M."/>
            <person name="Henrissat B."/>
            <person name="Grigoriev I.V."/>
            <person name="Spatafora J.W."/>
            <person name="Aime M.C."/>
        </authorList>
    </citation>
    <scope>NUCLEOTIDE SEQUENCE [LARGE SCALE GENOMIC DNA]</scope>
    <source>
        <strain evidence="21 22">MCA 4658</strain>
    </source>
</reference>
<feature type="region of interest" description="Disordered" evidence="20">
    <location>
        <begin position="68"/>
        <end position="158"/>
    </location>
</feature>
<dbReference type="GO" id="GO:0000139">
    <property type="term" value="C:Golgi membrane"/>
    <property type="evidence" value="ECO:0007669"/>
    <property type="project" value="UniProtKB-SubCell"/>
</dbReference>
<keyword evidence="10 19" id="KW-0072">Autophagy</keyword>
<keyword evidence="13 19" id="KW-0472">Membrane</keyword>
<evidence type="ECO:0000256" key="10">
    <source>
        <dbReference type="ARBA" id="ARBA00023006"/>
    </source>
</evidence>
<feature type="transmembrane region" description="Helical" evidence="19">
    <location>
        <begin position="638"/>
        <end position="656"/>
    </location>
</feature>
<dbReference type="GO" id="GO:0006869">
    <property type="term" value="P:lipid transport"/>
    <property type="evidence" value="ECO:0007669"/>
    <property type="project" value="UniProtKB-KW"/>
</dbReference>
<evidence type="ECO:0000256" key="18">
    <source>
        <dbReference type="ARBA" id="ARBA00024631"/>
    </source>
</evidence>
<feature type="region of interest" description="Disordered" evidence="20">
    <location>
        <begin position="1"/>
        <end position="47"/>
    </location>
</feature>
<feature type="transmembrane region" description="Helical" evidence="19">
    <location>
        <begin position="449"/>
        <end position="473"/>
    </location>
</feature>
<evidence type="ECO:0000313" key="21">
    <source>
        <dbReference type="EMBL" id="PWN45046.1"/>
    </source>
</evidence>
<feature type="transmembrane region" description="Helical" evidence="19">
    <location>
        <begin position="538"/>
        <end position="560"/>
    </location>
</feature>
<dbReference type="GO" id="GO:0005776">
    <property type="term" value="C:autophagosome"/>
    <property type="evidence" value="ECO:0007669"/>
    <property type="project" value="TreeGrafter"/>
</dbReference>
<dbReference type="InParanoid" id="A0A316W541"/>
<dbReference type="PANTHER" id="PTHR13038">
    <property type="entry name" value="APG9 AUTOPHAGY 9"/>
    <property type="match status" value="1"/>
</dbReference>
<dbReference type="GO" id="GO:0034727">
    <property type="term" value="P:piecemeal microautophagy of the nucleus"/>
    <property type="evidence" value="ECO:0007669"/>
    <property type="project" value="TreeGrafter"/>
</dbReference>
<dbReference type="OrthoDB" id="2020634at2759"/>
<dbReference type="RefSeq" id="XP_025372206.1">
    <property type="nucleotide sequence ID" value="XM_025513088.1"/>
</dbReference>
<keyword evidence="22" id="KW-1185">Reference proteome</keyword>
<feature type="compositionally biased region" description="Low complexity" evidence="20">
    <location>
        <begin position="92"/>
        <end position="101"/>
    </location>
</feature>
<feature type="transmembrane region" description="Helical" evidence="19">
    <location>
        <begin position="237"/>
        <end position="257"/>
    </location>
</feature>
<comment type="catalytic activity">
    <reaction evidence="17">
        <text>a 1,2-diacyl-sn-glycero-3-phospho-(1D-myo-inositol-3-phosphate)(in) = a 1,2-diacyl-sn-glycero-3-phospho-(1D-myo-inositol-3-phosphate)(out)</text>
        <dbReference type="Rhea" id="RHEA:67920"/>
        <dbReference type="ChEBI" id="CHEBI:58088"/>
    </reaction>
</comment>
<evidence type="ECO:0000256" key="15">
    <source>
        <dbReference type="ARBA" id="ARBA00024479"/>
    </source>
</evidence>
<dbReference type="Pfam" id="PF04109">
    <property type="entry name" value="ATG9"/>
    <property type="match status" value="1"/>
</dbReference>
<evidence type="ECO:0000256" key="3">
    <source>
        <dbReference type="ARBA" id="ARBA00004511"/>
    </source>
</evidence>
<dbReference type="GO" id="GO:0034045">
    <property type="term" value="C:phagophore assembly site membrane"/>
    <property type="evidence" value="ECO:0007669"/>
    <property type="project" value="UniProtKB-SubCell"/>
</dbReference>
<dbReference type="GO" id="GO:0061709">
    <property type="term" value="P:reticulophagy"/>
    <property type="evidence" value="ECO:0007669"/>
    <property type="project" value="TreeGrafter"/>
</dbReference>
<dbReference type="FunCoup" id="A0A316W541">
    <property type="interactions" value="245"/>
</dbReference>
<dbReference type="AlphaFoldDB" id="A0A316W541"/>
<dbReference type="GO" id="GO:0030659">
    <property type="term" value="C:cytoplasmic vesicle membrane"/>
    <property type="evidence" value="ECO:0007669"/>
    <property type="project" value="UniProtKB-SubCell"/>
</dbReference>
<dbReference type="GO" id="GO:0034497">
    <property type="term" value="P:protein localization to phagophore assembly site"/>
    <property type="evidence" value="ECO:0007669"/>
    <property type="project" value="TreeGrafter"/>
</dbReference>
<feature type="compositionally biased region" description="Polar residues" evidence="20">
    <location>
        <begin position="798"/>
        <end position="816"/>
    </location>
</feature>
<evidence type="ECO:0000313" key="22">
    <source>
        <dbReference type="Proteomes" id="UP000245783"/>
    </source>
</evidence>
<keyword evidence="12 19" id="KW-0445">Lipid transport</keyword>
<protein>
    <recommendedName>
        <fullName evidence="6 19">Autophagy-related protein 9</fullName>
    </recommendedName>
</protein>
<keyword evidence="14" id="KW-0968">Cytoplasmic vesicle</keyword>
<evidence type="ECO:0000256" key="8">
    <source>
        <dbReference type="ARBA" id="ARBA00022692"/>
    </source>
</evidence>
<accession>A0A316W541</accession>
<organism evidence="21 22">
    <name type="scientific">Ceraceosorus guamensis</name>
    <dbReference type="NCBI Taxonomy" id="1522189"/>
    <lineage>
        <taxon>Eukaryota</taxon>
        <taxon>Fungi</taxon>
        <taxon>Dikarya</taxon>
        <taxon>Basidiomycota</taxon>
        <taxon>Ustilaginomycotina</taxon>
        <taxon>Exobasidiomycetes</taxon>
        <taxon>Ceraceosorales</taxon>
        <taxon>Ceraceosoraceae</taxon>
        <taxon>Ceraceosorus</taxon>
    </lineage>
</organism>
<proteinExistence type="inferred from homology"/>
<dbReference type="EMBL" id="KZ819357">
    <property type="protein sequence ID" value="PWN45046.1"/>
    <property type="molecule type" value="Genomic_DNA"/>
</dbReference>
<keyword evidence="7 19" id="KW-0813">Transport</keyword>
<evidence type="ECO:0000256" key="11">
    <source>
        <dbReference type="ARBA" id="ARBA00023034"/>
    </source>
</evidence>
<evidence type="ECO:0000256" key="7">
    <source>
        <dbReference type="ARBA" id="ARBA00022448"/>
    </source>
</evidence>
<feature type="compositionally biased region" description="Low complexity" evidence="20">
    <location>
        <begin position="125"/>
        <end position="142"/>
    </location>
</feature>
<evidence type="ECO:0000256" key="5">
    <source>
        <dbReference type="ARBA" id="ARBA00006185"/>
    </source>
</evidence>
<feature type="transmembrane region" description="Helical" evidence="19">
    <location>
        <begin position="572"/>
        <end position="590"/>
    </location>
</feature>
<evidence type="ECO:0000256" key="17">
    <source>
        <dbReference type="ARBA" id="ARBA00024621"/>
    </source>
</evidence>
<name>A0A316W541_9BASI</name>
<evidence type="ECO:0000256" key="1">
    <source>
        <dbReference type="ARBA" id="ARBA00004439"/>
    </source>
</evidence>
<dbReference type="GeneID" id="37034958"/>
<comment type="catalytic activity">
    <reaction evidence="16">
        <text>a 1,2-diacyl-sn-glycero-3-phosphoethanolamine(in) = a 1,2-diacyl-sn-glycero-3-phosphoethanolamine(out)</text>
        <dbReference type="Rhea" id="RHEA:38895"/>
        <dbReference type="ChEBI" id="CHEBI:64612"/>
    </reaction>
</comment>
<evidence type="ECO:0000256" key="20">
    <source>
        <dbReference type="SAM" id="MobiDB-lite"/>
    </source>
</evidence>
<dbReference type="PANTHER" id="PTHR13038:SF10">
    <property type="entry name" value="AUTOPHAGY-RELATED PROTEIN 9"/>
    <property type="match status" value="1"/>
</dbReference>
<evidence type="ECO:0000256" key="14">
    <source>
        <dbReference type="ARBA" id="ARBA00023329"/>
    </source>
</evidence>
<evidence type="ECO:0000256" key="4">
    <source>
        <dbReference type="ARBA" id="ARBA00004653"/>
    </source>
</evidence>
<evidence type="ECO:0000256" key="13">
    <source>
        <dbReference type="ARBA" id="ARBA00023136"/>
    </source>
</evidence>
<dbReference type="Proteomes" id="UP000245783">
    <property type="component" value="Unassembled WGS sequence"/>
</dbReference>
<evidence type="ECO:0000256" key="9">
    <source>
        <dbReference type="ARBA" id="ARBA00022989"/>
    </source>
</evidence>
<dbReference type="InterPro" id="IPR007241">
    <property type="entry name" value="Autophagy-rel_prot_9"/>
</dbReference>
<dbReference type="GO" id="GO:0000422">
    <property type="term" value="P:autophagy of mitochondrion"/>
    <property type="evidence" value="ECO:0007669"/>
    <property type="project" value="TreeGrafter"/>
</dbReference>
<feature type="compositionally biased region" description="Low complexity" evidence="20">
    <location>
        <begin position="895"/>
        <end position="907"/>
    </location>
</feature>
<evidence type="ECO:0000256" key="19">
    <source>
        <dbReference type="RuleBase" id="RU364027"/>
    </source>
</evidence>
<keyword evidence="11" id="KW-0333">Golgi apparatus</keyword>
<feature type="transmembrane region" description="Helical" evidence="19">
    <location>
        <begin position="277"/>
        <end position="300"/>
    </location>
</feature>
<sequence length="922" mass="101426">MDPFEADPLSSSETDSVSREGRAQQVAAEHNPTFDGTATPRNQAGALLPGDAASIAISDHPASSTLDVIDASSSEATPGLSVRLNRFPNAGPSRPSSSTSRRSAREARSHIPASPSSSDSDEAAADAALLSDPEAPPSGTSRSRSDGAARRRSRRDKTFLERIREQAAKITAADMRASRKSGAMRGDGRPASALQGMSRKERALWAWANVDDLDAFLCEVYDYYIGKGIYAIALSRILNLLTVAFVLGFSIFLTRCVDYHSIKHDGNLSEVVVPSCVAHSSGATLLLLILAGTLYAWQLVQFGSSLSRLRALSAFYEELLGVPEADLASIPWSSVVTRLGELRNSHPTAIASSASNTSSQRGALDAHSVANRILRRSNYLIALFNKDLLNLRVPLPFFRKQAPSLTRAMEWNLSFCLLGFVFDRKGQVRKQFLDERFRPQLIEGLKRRFIFMALLNAIFAPFIVLALLVYSFFRYFEEYHQDPTQIGGRQYTRLARWKFREFNELPHLFTRRCHASYPFASRYVNQFPKELTAQLARFVSFVAGSFMAVLVVASIIDPDLFVHFDVTPGRTTLFYIGVFGAILAVSRGMIPDDRLVFEPEVLMQFIVQHTHYCPQNWESRFHSSEVHAEFGQLYKLKIYIFVEELLSVLVTPFVLWKSLPSSASAIIDFFRQFTLHVDGIGYVCSFAVFAKNDKTRFGEVPNARKARSKLSTQAKMEQSLLGFAAANPDWAPPADTSASLFLSQAIATQSNAQSPPMDTANESASADLLAFTPANSTMHLAMRSQLYDNAYSKALQASTLRSSRKAQTGSTTQASGTRLPETRVNVAGTRSASRSRGIAGLQPLQVVDENPYNEAAGQEERASNLQRPGHRETDESFADARSIPADDDDGVDPLSASSRIDSGSSGDTGLRGLLQHAYGTRW</sequence>
<keyword evidence="8 19" id="KW-0812">Transmembrane</keyword>
<comment type="catalytic activity">
    <reaction evidence="15">
        <text>a 1,2-diacyl-sn-glycero-3-phospho-L-serine(in) = a 1,2-diacyl-sn-glycero-3-phospho-L-serine(out)</text>
        <dbReference type="Rhea" id="RHEA:38663"/>
        <dbReference type="ChEBI" id="CHEBI:57262"/>
    </reaction>
</comment>
<comment type="function">
    <text evidence="19">Phospholipid scramblase involved in autophagy. Cycles between the preautophagosomal structure/phagophore assembly site (PAS) and the cytoplasmic vesicle pool and supplies membrane for the growing autophagosome. Lipid scramblase activity plays a key role in preautophagosomal structure/phagophore assembly by distributing the phospholipids that arrive through ATG2 from the cytoplasmic to the luminal leaflet of the bilayer, thereby driving autophagosomal membrane expansion.</text>
</comment>
<comment type="similarity">
    <text evidence="5 19">Belongs to the ATG9 family.</text>
</comment>
<comment type="catalytic activity">
    <reaction evidence="18">
        <text>a 1,2-diacyl-sn-glycero-3-phosphocholine(in) = a 1,2-diacyl-sn-glycero-3-phosphocholine(out)</text>
        <dbReference type="Rhea" id="RHEA:38571"/>
        <dbReference type="ChEBI" id="CHEBI:57643"/>
    </reaction>
</comment>
<evidence type="ECO:0000256" key="6">
    <source>
        <dbReference type="ARBA" id="ARBA00018074"/>
    </source>
</evidence>
<keyword evidence="9 19" id="KW-1133">Transmembrane helix</keyword>
<dbReference type="STRING" id="1522189.A0A316W541"/>